<sequence length="177" mass="19235">MRDSGWSSHEPLAAASSSGGRPLSVGGFDVASGGYGPISTYPLRTYGGECSSSSGGTGSFGYLAPLHSIGNRISSKVPLSVRLNNFDYTTESSSVNSTNPFYNADTNRHMPSSITTTSKFILLNRIFSGSNEGRWLCDNDVELEGEEMRTRMKRTDGRILCMEELPAEWCTLQQTLQ</sequence>
<name>A0A914RIB8_PAREQ</name>
<keyword evidence="2" id="KW-1185">Reference proteome</keyword>
<organism evidence="2 3">
    <name type="scientific">Parascaris equorum</name>
    <name type="common">Equine roundworm</name>
    <dbReference type="NCBI Taxonomy" id="6256"/>
    <lineage>
        <taxon>Eukaryota</taxon>
        <taxon>Metazoa</taxon>
        <taxon>Ecdysozoa</taxon>
        <taxon>Nematoda</taxon>
        <taxon>Chromadorea</taxon>
        <taxon>Rhabditida</taxon>
        <taxon>Spirurina</taxon>
        <taxon>Ascaridomorpha</taxon>
        <taxon>Ascaridoidea</taxon>
        <taxon>Ascarididae</taxon>
        <taxon>Parascaris</taxon>
    </lineage>
</organism>
<dbReference type="WBParaSite" id="PEQ_0000606001-mRNA-1">
    <property type="protein sequence ID" value="PEQ_0000606001-mRNA-1"/>
    <property type="gene ID" value="PEQ_0000606001"/>
</dbReference>
<reference evidence="3" key="1">
    <citation type="submission" date="2022-11" db="UniProtKB">
        <authorList>
            <consortium name="WormBaseParasite"/>
        </authorList>
    </citation>
    <scope>IDENTIFICATION</scope>
</reference>
<dbReference type="AlphaFoldDB" id="A0A914RIB8"/>
<feature type="region of interest" description="Disordered" evidence="1">
    <location>
        <begin position="1"/>
        <end position="21"/>
    </location>
</feature>
<accession>A0A914RIB8</accession>
<evidence type="ECO:0000313" key="3">
    <source>
        <dbReference type="WBParaSite" id="PEQ_0000606001-mRNA-1"/>
    </source>
</evidence>
<evidence type="ECO:0000313" key="2">
    <source>
        <dbReference type="Proteomes" id="UP000887564"/>
    </source>
</evidence>
<dbReference type="Proteomes" id="UP000887564">
    <property type="component" value="Unplaced"/>
</dbReference>
<evidence type="ECO:0000256" key="1">
    <source>
        <dbReference type="SAM" id="MobiDB-lite"/>
    </source>
</evidence>
<proteinExistence type="predicted"/>
<protein>
    <submittedName>
        <fullName evidence="3">Uncharacterized protein</fullName>
    </submittedName>
</protein>